<accession>A0ABR1THU3</accession>
<dbReference type="PANTHER" id="PTHR31001:SF49">
    <property type="entry name" value="ZN(II)2CYS6 TRANSCRIPTION FACTOR (EUROFUNG)"/>
    <property type="match status" value="1"/>
</dbReference>
<dbReference type="Proteomes" id="UP001446871">
    <property type="component" value="Unassembled WGS sequence"/>
</dbReference>
<dbReference type="SMART" id="SM00066">
    <property type="entry name" value="GAL4"/>
    <property type="match status" value="1"/>
</dbReference>
<dbReference type="InterPro" id="IPR007219">
    <property type="entry name" value="XnlR_reg_dom"/>
</dbReference>
<dbReference type="SUPFAM" id="SSF57701">
    <property type="entry name" value="Zn2/Cys6 DNA-binding domain"/>
    <property type="match status" value="1"/>
</dbReference>
<dbReference type="PROSITE" id="PS50048">
    <property type="entry name" value="ZN2_CY6_FUNGAL_2"/>
    <property type="match status" value="1"/>
</dbReference>
<evidence type="ECO:0000259" key="5">
    <source>
        <dbReference type="PROSITE" id="PS50048"/>
    </source>
</evidence>
<dbReference type="Pfam" id="PF04082">
    <property type="entry name" value="Fungal_trans"/>
    <property type="match status" value="1"/>
</dbReference>
<dbReference type="PANTHER" id="PTHR31001">
    <property type="entry name" value="UNCHARACTERIZED TRANSCRIPTIONAL REGULATORY PROTEIN"/>
    <property type="match status" value="1"/>
</dbReference>
<dbReference type="PROSITE" id="PS00463">
    <property type="entry name" value="ZN2_CY6_FUNGAL_1"/>
    <property type="match status" value="1"/>
</dbReference>
<keyword evidence="2" id="KW-0479">Metal-binding</keyword>
<dbReference type="InterPro" id="IPR001138">
    <property type="entry name" value="Zn2Cys6_DnaBD"/>
</dbReference>
<dbReference type="InterPro" id="IPR050613">
    <property type="entry name" value="Sec_Metabolite_Reg"/>
</dbReference>
<evidence type="ECO:0000256" key="4">
    <source>
        <dbReference type="SAM" id="MobiDB-lite"/>
    </source>
</evidence>
<evidence type="ECO:0000256" key="2">
    <source>
        <dbReference type="ARBA" id="ARBA00022723"/>
    </source>
</evidence>
<dbReference type="CDD" id="cd12148">
    <property type="entry name" value="fungal_TF_MHR"/>
    <property type="match status" value="1"/>
</dbReference>
<evidence type="ECO:0000313" key="6">
    <source>
        <dbReference type="EMBL" id="KAK8046201.1"/>
    </source>
</evidence>
<feature type="region of interest" description="Disordered" evidence="4">
    <location>
        <begin position="1"/>
        <end position="31"/>
    </location>
</feature>
<dbReference type="Gene3D" id="4.10.240.10">
    <property type="entry name" value="Zn(2)-C6 fungal-type DNA-binding domain"/>
    <property type="match status" value="1"/>
</dbReference>
<dbReference type="CDD" id="cd00067">
    <property type="entry name" value="GAL4"/>
    <property type="match status" value="1"/>
</dbReference>
<dbReference type="InterPro" id="IPR036864">
    <property type="entry name" value="Zn2-C6_fun-type_DNA-bd_sf"/>
</dbReference>
<gene>
    <name evidence="6" type="ORF">PG996_014265</name>
</gene>
<dbReference type="Pfam" id="PF00172">
    <property type="entry name" value="Zn_clus"/>
    <property type="match status" value="1"/>
</dbReference>
<comment type="caution">
    <text evidence="6">The sequence shown here is derived from an EMBL/GenBank/DDBJ whole genome shotgun (WGS) entry which is preliminary data.</text>
</comment>
<reference evidence="6 7" key="1">
    <citation type="submission" date="2023-01" db="EMBL/GenBank/DDBJ databases">
        <title>Analysis of 21 Apiospora genomes using comparative genomics revels a genus with tremendous synthesis potential of carbohydrate active enzymes and secondary metabolites.</title>
        <authorList>
            <person name="Sorensen T."/>
        </authorList>
    </citation>
    <scope>NUCLEOTIDE SEQUENCE [LARGE SCALE GENOMIC DNA]</scope>
    <source>
        <strain evidence="6 7">CBS 83171</strain>
    </source>
</reference>
<evidence type="ECO:0000313" key="7">
    <source>
        <dbReference type="Proteomes" id="UP001446871"/>
    </source>
</evidence>
<dbReference type="EMBL" id="JAQQWM010000009">
    <property type="protein sequence ID" value="KAK8046201.1"/>
    <property type="molecule type" value="Genomic_DNA"/>
</dbReference>
<keyword evidence="3" id="KW-0539">Nucleus</keyword>
<comment type="subcellular location">
    <subcellularLocation>
        <location evidence="1">Nucleus</location>
    </subcellularLocation>
</comment>
<evidence type="ECO:0000256" key="1">
    <source>
        <dbReference type="ARBA" id="ARBA00004123"/>
    </source>
</evidence>
<name>A0ABR1THU3_9PEZI</name>
<evidence type="ECO:0000256" key="3">
    <source>
        <dbReference type="ARBA" id="ARBA00023242"/>
    </source>
</evidence>
<organism evidence="6 7">
    <name type="scientific">Apiospora saccharicola</name>
    <dbReference type="NCBI Taxonomy" id="335842"/>
    <lineage>
        <taxon>Eukaryota</taxon>
        <taxon>Fungi</taxon>
        <taxon>Dikarya</taxon>
        <taxon>Ascomycota</taxon>
        <taxon>Pezizomycotina</taxon>
        <taxon>Sordariomycetes</taxon>
        <taxon>Xylariomycetidae</taxon>
        <taxon>Amphisphaeriales</taxon>
        <taxon>Apiosporaceae</taxon>
        <taxon>Apiospora</taxon>
    </lineage>
</organism>
<protein>
    <recommendedName>
        <fullName evidence="5">Zn(2)-C6 fungal-type domain-containing protein</fullName>
    </recommendedName>
</protein>
<sequence length="766" mass="84657">MTSVPSSGASPHCGASSSQQQQLPPPPHVKRTRVLLSCGSCRASKLKCDRQSPCGQCAKKGRPESCAYAPRPQKARPVKGMAARLKRLEGMVRGMIDVPGGGGGGGGEGVTLPPSQVPAEEGKNSGGGQVVVQSERSTNYIGGTHFMAMLEDIDELKNYFDDSDEGEETQDPFDIDGGPELVVFSKSVLRTREEFLTILPDKSIIDRLMLRYFNSNSPSQHTIHKPTFSKEYAEFWRDPSKPSLHWIAILFMITALGLFFSIYQAPHELEGESDLSPEERFRLYRGAAGWALVAGKYNQPGPSTIQAFILYAEGDFLFDRHSQVNCYLLCATLIRLMLKMGLHRDPSKVPNLSIYEGEMRRRWWHLAIMIDLLVGFHLGLPCMIHGIDSDTALPRNLHDEDFDPRSTILPSARPESDYTALTYPINKARISRVFGLVAKQAHALKPPTFAEVIRVDRLLEEAWGEVPSFMKVKPMSQSVTDPVMQVVQRFGLALLYQKTRLVLHRRYLTEVAPGKEQSYSRRTCLEAALALVDYQHSIFEAARPGSMLHQNGWFVSSLAINDYLLADVIMALAIQSPHYAEAGGNFDWVSHGTPVPPKTVLLDHLRLSLAIWNEMAIKVPDCKRAARVVEIVLKKTEAMRGVPANSVSLTSTPAGYSDATTGSMEGLSLDGVATNTASSSTGSADIYDAALYPGFQAGSTDYDVAQVDLSWIQQMDVPESNYDWSQLETLMNQGIAEDRFMGNASPNHSWIDKNPLEDLDFLDSIS</sequence>
<feature type="domain" description="Zn(2)-C6 fungal-type" evidence="5">
    <location>
        <begin position="37"/>
        <end position="68"/>
    </location>
</feature>
<dbReference type="SMART" id="SM00906">
    <property type="entry name" value="Fungal_trans"/>
    <property type="match status" value="1"/>
</dbReference>
<proteinExistence type="predicted"/>
<keyword evidence="7" id="KW-1185">Reference proteome</keyword>